<dbReference type="PANTHER" id="PTHR43309">
    <property type="entry name" value="5-OXOPROLINASE SUBUNIT C"/>
    <property type="match status" value="1"/>
</dbReference>
<accession>A0ABW5B6P9</accession>
<evidence type="ECO:0000259" key="4">
    <source>
        <dbReference type="SMART" id="SM00797"/>
    </source>
</evidence>
<keyword evidence="3" id="KW-0067">ATP-binding</keyword>
<gene>
    <name evidence="5" type="ORF">ACFSKV_06150</name>
</gene>
<keyword evidence="1" id="KW-0547">Nucleotide-binding</keyword>
<organism evidence="5 6">
    <name type="scientific">Shivajiella indica</name>
    <dbReference type="NCBI Taxonomy" id="872115"/>
    <lineage>
        <taxon>Bacteria</taxon>
        <taxon>Pseudomonadati</taxon>
        <taxon>Bacteroidota</taxon>
        <taxon>Cytophagia</taxon>
        <taxon>Cytophagales</taxon>
        <taxon>Cyclobacteriaceae</taxon>
        <taxon>Shivajiella</taxon>
    </lineage>
</organism>
<feature type="domain" description="Carboxyltransferase" evidence="4">
    <location>
        <begin position="29"/>
        <end position="288"/>
    </location>
</feature>
<keyword evidence="6" id="KW-1185">Reference proteome</keyword>
<dbReference type="EMBL" id="JBHUIV010000010">
    <property type="protein sequence ID" value="MFD2201139.1"/>
    <property type="molecule type" value="Genomic_DNA"/>
</dbReference>
<evidence type="ECO:0000313" key="6">
    <source>
        <dbReference type="Proteomes" id="UP001597414"/>
    </source>
</evidence>
<keyword evidence="2" id="KW-0378">Hydrolase</keyword>
<proteinExistence type="predicted"/>
<evidence type="ECO:0000256" key="2">
    <source>
        <dbReference type="ARBA" id="ARBA00022801"/>
    </source>
</evidence>
<dbReference type="Pfam" id="PF02626">
    <property type="entry name" value="CT_A_B"/>
    <property type="match status" value="1"/>
</dbReference>
<evidence type="ECO:0000256" key="3">
    <source>
        <dbReference type="ARBA" id="ARBA00022840"/>
    </source>
</evidence>
<comment type="caution">
    <text evidence="5">The sequence shown here is derived from an EMBL/GenBank/DDBJ whole genome shotgun (WGS) entry which is preliminary data.</text>
</comment>
<evidence type="ECO:0000256" key="1">
    <source>
        <dbReference type="ARBA" id="ARBA00022741"/>
    </source>
</evidence>
<dbReference type="SMART" id="SM00797">
    <property type="entry name" value="AHS2"/>
    <property type="match status" value="1"/>
</dbReference>
<reference evidence="6" key="1">
    <citation type="journal article" date="2019" name="Int. J. Syst. Evol. Microbiol.">
        <title>The Global Catalogue of Microorganisms (GCM) 10K type strain sequencing project: providing services to taxonomists for standard genome sequencing and annotation.</title>
        <authorList>
            <consortium name="The Broad Institute Genomics Platform"/>
            <consortium name="The Broad Institute Genome Sequencing Center for Infectious Disease"/>
            <person name="Wu L."/>
            <person name="Ma J."/>
        </authorList>
    </citation>
    <scope>NUCLEOTIDE SEQUENCE [LARGE SCALE GENOMIC DNA]</scope>
    <source>
        <strain evidence="6">KCTC 19812</strain>
    </source>
</reference>
<evidence type="ECO:0000313" key="5">
    <source>
        <dbReference type="EMBL" id="MFD2201139.1"/>
    </source>
</evidence>
<protein>
    <submittedName>
        <fullName evidence="5">Biotin-dependent carboxyltransferase family protein</fullName>
    </submittedName>
</protein>
<dbReference type="PANTHER" id="PTHR43309:SF3">
    <property type="entry name" value="5-OXOPROLINASE SUBUNIT C"/>
    <property type="match status" value="1"/>
</dbReference>
<name>A0ABW5B6P9_9BACT</name>
<dbReference type="Proteomes" id="UP001597414">
    <property type="component" value="Unassembled WGS sequence"/>
</dbReference>
<dbReference type="Gene3D" id="2.40.100.10">
    <property type="entry name" value="Cyclophilin-like"/>
    <property type="match status" value="1"/>
</dbReference>
<dbReference type="RefSeq" id="WP_380801042.1">
    <property type="nucleotide sequence ID" value="NZ_JBHUIV010000010.1"/>
</dbReference>
<dbReference type="InterPro" id="IPR052708">
    <property type="entry name" value="PxpC"/>
</dbReference>
<sequence>MIKIPSYIYFIQPGLMTSVQDLGRFTGAQFGIPYSGAMDRYALAQVNFILGNPKDAAVLEMAHIGPELVFERATRIVFAGAEADVYLNDKPVKYGQVTEIREDDHLAIKKIRKGQWVYMGIQGGFESESVSGSKSWYRGITPRDKVVKGDSICYLSEEERFYPPVETNAKIRSDWFRLNQINVYPGPEWHKLSSLLHNRILKKAFTISDLINRMAYQLEEEIANELEPILTAPVYPGTVQLTPSGKIILLMRDGQVTGGYPRILQIDNISLNILSQKRPGDKIKFNLI</sequence>
<dbReference type="InterPro" id="IPR003778">
    <property type="entry name" value="CT_A_B"/>
</dbReference>
<dbReference type="InterPro" id="IPR029000">
    <property type="entry name" value="Cyclophilin-like_dom_sf"/>
</dbReference>